<dbReference type="STRING" id="1850246.LPB138_00420"/>
<organism evidence="1 2">
    <name type="scientific">Urechidicola croceus</name>
    <dbReference type="NCBI Taxonomy" id="1850246"/>
    <lineage>
        <taxon>Bacteria</taxon>
        <taxon>Pseudomonadati</taxon>
        <taxon>Bacteroidota</taxon>
        <taxon>Flavobacteriia</taxon>
        <taxon>Flavobacteriales</taxon>
        <taxon>Flavobacteriaceae</taxon>
        <taxon>Urechidicola</taxon>
    </lineage>
</organism>
<dbReference type="RefSeq" id="WP_070235370.1">
    <property type="nucleotide sequence ID" value="NZ_CP017478.1"/>
</dbReference>
<dbReference type="InterPro" id="IPR045749">
    <property type="entry name" value="DUF6090"/>
</dbReference>
<evidence type="ECO:0000313" key="1">
    <source>
        <dbReference type="EMBL" id="AOW19240.1"/>
    </source>
</evidence>
<dbReference type="AlphaFoldDB" id="A0A1D8P3S8"/>
<dbReference type="OrthoDB" id="821805at2"/>
<evidence type="ECO:0000313" key="2">
    <source>
        <dbReference type="Proteomes" id="UP000176050"/>
    </source>
</evidence>
<dbReference type="Pfam" id="PF19578">
    <property type="entry name" value="DUF6090"/>
    <property type="match status" value="1"/>
</dbReference>
<dbReference type="KEGG" id="lul:LPB138_00420"/>
<dbReference type="Proteomes" id="UP000176050">
    <property type="component" value="Chromosome"/>
</dbReference>
<name>A0A1D8P3S8_9FLAO</name>
<proteinExistence type="predicted"/>
<protein>
    <submittedName>
        <fullName evidence="1">Uncharacterized protein</fullName>
    </submittedName>
</protein>
<dbReference type="EMBL" id="CP017478">
    <property type="protein sequence ID" value="AOW19240.1"/>
    <property type="molecule type" value="Genomic_DNA"/>
</dbReference>
<reference evidence="1 2" key="1">
    <citation type="submission" date="2016-10" db="EMBL/GenBank/DDBJ databases">
        <title>Lutibacter sp. LPB0138, isolated from marine gastropod.</title>
        <authorList>
            <person name="Kim E."/>
            <person name="Yi H."/>
        </authorList>
    </citation>
    <scope>NUCLEOTIDE SEQUENCE [LARGE SCALE GENOMIC DNA]</scope>
    <source>
        <strain evidence="1 2">LPB0138</strain>
    </source>
</reference>
<accession>A0A1D8P3S8</accession>
<keyword evidence="2" id="KW-1185">Reference proteome</keyword>
<gene>
    <name evidence="1" type="ORF">LPB138_00420</name>
</gene>
<sequence length="229" mass="27356">MKRKNWKKYSLEFLSIFIAVISAFALNNWNDNRKDDNAEQKILLEIKNGLKKDLEDLKTNIKGHKRGIKSCQFWRNIVQDNDVIIDSLQLKFIELTRDFTSLQNNSGYETLKSKGLEIIKNDSLRSKLISLYEYDYYTLRKLEEEYEEMQYQKNYFKDINTILAPNLVFDEKGNLITIETPINLDKTQKNILMSYFMKIEVNRKMVILFYHKTEKKIKDLEILIEKNID</sequence>